<keyword evidence="1" id="KW-0699">rRNA-binding</keyword>
<name>A0A1F4XIB7_9BACT</name>
<reference evidence="8 9" key="1">
    <citation type="journal article" date="2016" name="Nat. Commun.">
        <title>Thousands of microbial genomes shed light on interconnected biogeochemical processes in an aquifer system.</title>
        <authorList>
            <person name="Anantharaman K."/>
            <person name="Brown C.T."/>
            <person name="Hug L.A."/>
            <person name="Sharon I."/>
            <person name="Castelle C.J."/>
            <person name="Probst A.J."/>
            <person name="Thomas B.C."/>
            <person name="Singh A."/>
            <person name="Wilkins M.J."/>
            <person name="Karaoz U."/>
            <person name="Brodie E.L."/>
            <person name="Williams K.H."/>
            <person name="Hubbard S.S."/>
            <person name="Banfield J.F."/>
        </authorList>
    </citation>
    <scope>NUCLEOTIDE SEQUENCE [LARGE SCALE GENOMIC DNA]</scope>
</reference>
<dbReference type="GO" id="GO:0008097">
    <property type="term" value="F:5S rRNA binding"/>
    <property type="evidence" value="ECO:0007669"/>
    <property type="project" value="InterPro"/>
</dbReference>
<evidence type="ECO:0000256" key="2">
    <source>
        <dbReference type="ARBA" id="ARBA00022884"/>
    </source>
</evidence>
<evidence type="ECO:0000256" key="3">
    <source>
        <dbReference type="ARBA" id="ARBA00022980"/>
    </source>
</evidence>
<keyword evidence="4" id="KW-0687">Ribonucleoprotein</keyword>
<dbReference type="Gene3D" id="2.40.240.10">
    <property type="entry name" value="Ribosomal Protein L25, Chain P"/>
    <property type="match status" value="1"/>
</dbReference>
<dbReference type="GO" id="GO:0006412">
    <property type="term" value="P:translation"/>
    <property type="evidence" value="ECO:0007669"/>
    <property type="project" value="InterPro"/>
</dbReference>
<evidence type="ECO:0000256" key="1">
    <source>
        <dbReference type="ARBA" id="ARBA00022730"/>
    </source>
</evidence>
<accession>A0A1F4XIB7</accession>
<dbReference type="GO" id="GO:0003735">
    <property type="term" value="F:structural constituent of ribosome"/>
    <property type="evidence" value="ECO:0007669"/>
    <property type="project" value="InterPro"/>
</dbReference>
<dbReference type="SUPFAM" id="SSF50715">
    <property type="entry name" value="Ribosomal protein L25-like"/>
    <property type="match status" value="1"/>
</dbReference>
<evidence type="ECO:0000259" key="6">
    <source>
        <dbReference type="Pfam" id="PF01386"/>
    </source>
</evidence>
<dbReference type="Pfam" id="PF14693">
    <property type="entry name" value="Ribosomal_TL5_C"/>
    <property type="match status" value="1"/>
</dbReference>
<sequence>GLLPGVVYGRKQEPLAVEIPYPIFKRVYKQAGESTIVDLQVEQGVTEPVLIKDVQLDPVTDVAIHVDFIRLDMTQEIEATIPLVIVGVAPCVKDFGGILVQPNDKLQVKCLPAALVPEIAVDISSLAEFGDAIHVSDLKVPAGITVLTDAKTVLAQVSKPVEEVIEAAAPVAPEAPELLGKKEEAEAGAAEGEATKGETAATNKEKGEKK</sequence>
<comment type="caution">
    <text evidence="8">The sequence shown here is derived from an EMBL/GenBank/DDBJ whole genome shotgun (WGS) entry which is preliminary data.</text>
</comment>
<dbReference type="AlphaFoldDB" id="A0A1F4XIB7"/>
<dbReference type="Proteomes" id="UP000177521">
    <property type="component" value="Unassembled WGS sequence"/>
</dbReference>
<protein>
    <submittedName>
        <fullName evidence="8">Uncharacterized protein</fullName>
    </submittedName>
</protein>
<evidence type="ECO:0000256" key="4">
    <source>
        <dbReference type="ARBA" id="ARBA00023274"/>
    </source>
</evidence>
<dbReference type="Pfam" id="PF01386">
    <property type="entry name" value="Ribosomal_L25p"/>
    <property type="match status" value="1"/>
</dbReference>
<keyword evidence="3" id="KW-0689">Ribosomal protein</keyword>
<feature type="domain" description="Large ribosomal subunit protein bL25 L25" evidence="6">
    <location>
        <begin position="1"/>
        <end position="68"/>
    </location>
</feature>
<organism evidence="8 9">
    <name type="scientific">Candidatus Abawacabacteria bacterium RIFCSPHIGHO2_01_FULL_46_8</name>
    <dbReference type="NCBI Taxonomy" id="1817815"/>
    <lineage>
        <taxon>Bacteria</taxon>
        <taxon>Candidatus Abawacaibacteriota</taxon>
    </lineage>
</organism>
<dbReference type="InterPro" id="IPR020056">
    <property type="entry name" value="Rbsml_bL25/Gln-tRNA_synth_N"/>
</dbReference>
<evidence type="ECO:0000256" key="5">
    <source>
        <dbReference type="SAM" id="MobiDB-lite"/>
    </source>
</evidence>
<dbReference type="InterPro" id="IPR037121">
    <property type="entry name" value="Ribosomal_bL25_C"/>
</dbReference>
<gene>
    <name evidence="8" type="ORF">A2788_00680</name>
</gene>
<dbReference type="InterPro" id="IPR011035">
    <property type="entry name" value="Ribosomal_bL25/Gln-tRNA_synth"/>
</dbReference>
<dbReference type="GO" id="GO:0022625">
    <property type="term" value="C:cytosolic large ribosomal subunit"/>
    <property type="evidence" value="ECO:0007669"/>
    <property type="project" value="TreeGrafter"/>
</dbReference>
<evidence type="ECO:0000259" key="7">
    <source>
        <dbReference type="Pfam" id="PF14693"/>
    </source>
</evidence>
<dbReference type="Gene3D" id="2.170.120.20">
    <property type="entry name" value="Ribosomal protein L25, beta domain"/>
    <property type="match status" value="1"/>
</dbReference>
<dbReference type="InterPro" id="IPR029751">
    <property type="entry name" value="Ribosomal_L25_dom"/>
</dbReference>
<evidence type="ECO:0000313" key="9">
    <source>
        <dbReference type="Proteomes" id="UP000177521"/>
    </source>
</evidence>
<dbReference type="PANTHER" id="PTHR33284:SF1">
    <property type="entry name" value="RIBOSOMAL PROTEIN L25_GLN-TRNA SYNTHETASE, ANTI-CODON-BINDING DOMAIN-CONTAINING PROTEIN"/>
    <property type="match status" value="1"/>
</dbReference>
<feature type="domain" description="Large ribosomal subunit protein bL25 beta" evidence="7">
    <location>
        <begin position="76"/>
        <end position="160"/>
    </location>
</feature>
<dbReference type="InterPro" id="IPR020930">
    <property type="entry name" value="Ribosomal_uL5_bac-type"/>
</dbReference>
<dbReference type="CDD" id="cd00495">
    <property type="entry name" value="Ribosomal_L25_TL5_CTC"/>
    <property type="match status" value="1"/>
</dbReference>
<feature type="non-terminal residue" evidence="8">
    <location>
        <position position="1"/>
    </location>
</feature>
<feature type="compositionally biased region" description="Low complexity" evidence="5">
    <location>
        <begin position="187"/>
        <end position="202"/>
    </location>
</feature>
<evidence type="ECO:0000313" key="8">
    <source>
        <dbReference type="EMBL" id="OGC81360.1"/>
    </source>
</evidence>
<dbReference type="InterPro" id="IPR020057">
    <property type="entry name" value="Ribosomal_bL25_b-dom"/>
</dbReference>
<proteinExistence type="predicted"/>
<dbReference type="EMBL" id="MEWS01000042">
    <property type="protein sequence ID" value="OGC81360.1"/>
    <property type="molecule type" value="Genomic_DNA"/>
</dbReference>
<dbReference type="NCBIfam" id="TIGR00731">
    <property type="entry name" value="bL25_bact_ctc"/>
    <property type="match status" value="1"/>
</dbReference>
<dbReference type="PANTHER" id="PTHR33284">
    <property type="entry name" value="RIBOSOMAL PROTEIN L25/GLN-TRNA SYNTHETASE, ANTI-CODON-BINDING DOMAIN-CONTAINING PROTEIN"/>
    <property type="match status" value="1"/>
</dbReference>
<dbReference type="InterPro" id="IPR001021">
    <property type="entry name" value="Ribosomal_bL25_long"/>
</dbReference>
<feature type="region of interest" description="Disordered" evidence="5">
    <location>
        <begin position="175"/>
        <end position="210"/>
    </location>
</feature>
<keyword evidence="2" id="KW-0694">RNA-binding</keyword>